<comment type="caution">
    <text evidence="4">The sequence shown here is derived from an EMBL/GenBank/DDBJ whole genome shotgun (WGS) entry which is preliminary data.</text>
</comment>
<evidence type="ECO:0000256" key="1">
    <source>
        <dbReference type="ARBA" id="ARBA00022679"/>
    </source>
</evidence>
<dbReference type="EMBL" id="WUML01000007">
    <property type="protein sequence ID" value="MXO00884.1"/>
    <property type="molecule type" value="Genomic_DNA"/>
</dbReference>
<dbReference type="GO" id="GO:0016779">
    <property type="term" value="F:nucleotidyltransferase activity"/>
    <property type="evidence" value="ECO:0007669"/>
    <property type="project" value="UniProtKB-KW"/>
</dbReference>
<dbReference type="InterPro" id="IPR005835">
    <property type="entry name" value="NTP_transferase_dom"/>
</dbReference>
<accession>A0A6N8TIC6</accession>
<dbReference type="OrthoDB" id="9788272at2"/>
<organism evidence="4 5">
    <name type="scientific">Shinella zoogloeoides</name>
    <name type="common">Crabtreella saccharophila</name>
    <dbReference type="NCBI Taxonomy" id="352475"/>
    <lineage>
        <taxon>Bacteria</taxon>
        <taxon>Pseudomonadati</taxon>
        <taxon>Pseudomonadota</taxon>
        <taxon>Alphaproteobacteria</taxon>
        <taxon>Hyphomicrobiales</taxon>
        <taxon>Rhizobiaceae</taxon>
        <taxon>Shinella</taxon>
    </lineage>
</organism>
<dbReference type="PANTHER" id="PTHR43584">
    <property type="entry name" value="NUCLEOTIDYL TRANSFERASE"/>
    <property type="match status" value="1"/>
</dbReference>
<feature type="domain" description="Nucleotidyl transferase" evidence="3">
    <location>
        <begin position="22"/>
        <end position="178"/>
    </location>
</feature>
<dbReference type="SUPFAM" id="SSF53448">
    <property type="entry name" value="Nucleotide-diphospho-sugar transferases"/>
    <property type="match status" value="2"/>
</dbReference>
<evidence type="ECO:0000313" key="5">
    <source>
        <dbReference type="Proteomes" id="UP000440304"/>
    </source>
</evidence>
<dbReference type="PANTHER" id="PTHR43584:SF8">
    <property type="entry name" value="N-ACETYLMURAMATE ALPHA-1-PHOSPHATE URIDYLYLTRANSFERASE"/>
    <property type="match status" value="1"/>
</dbReference>
<dbReference type="InterPro" id="IPR029044">
    <property type="entry name" value="Nucleotide-diphossugar_trans"/>
</dbReference>
<evidence type="ECO:0000256" key="2">
    <source>
        <dbReference type="ARBA" id="ARBA00022695"/>
    </source>
</evidence>
<dbReference type="Gene3D" id="3.90.550.10">
    <property type="entry name" value="Spore Coat Polysaccharide Biosynthesis Protein SpsA, Chain A"/>
    <property type="match status" value="2"/>
</dbReference>
<feature type="domain" description="Nucleotidyl transferase" evidence="3">
    <location>
        <begin position="256"/>
        <end position="427"/>
    </location>
</feature>
<dbReference type="InterPro" id="IPR050065">
    <property type="entry name" value="GlmU-like"/>
</dbReference>
<reference evidence="4 5" key="1">
    <citation type="submission" date="2019-12" db="EMBL/GenBank/DDBJ databases">
        <title>Shinella granuli gen. nov., sp. nov., and proposal of the reclassification of Zoogloea ramigera ATCC 19623 as Shinella zoogloeoides sp. nov.</title>
        <authorList>
            <person name="Gao J."/>
        </authorList>
    </citation>
    <scope>NUCLEOTIDE SEQUENCE [LARGE SCALE GENOMIC DNA]</scope>
    <source>
        <strain evidence="4 5">DSM 287</strain>
    </source>
</reference>
<name>A0A6N8TIC6_SHIZO</name>
<dbReference type="AlphaFoldDB" id="A0A6N8TIC6"/>
<protein>
    <submittedName>
        <fullName evidence="4">NTP transferase domain-containing protein</fullName>
    </submittedName>
</protein>
<gene>
    <name evidence="4" type="ORF">GR156_11260</name>
</gene>
<evidence type="ECO:0000313" key="4">
    <source>
        <dbReference type="EMBL" id="MXO00884.1"/>
    </source>
</evidence>
<keyword evidence="2" id="KW-0548">Nucleotidyltransferase</keyword>
<evidence type="ECO:0000259" key="3">
    <source>
        <dbReference type="Pfam" id="PF00483"/>
    </source>
</evidence>
<sequence>MQILIPLAAPSPFFDPAEFFFPKPLVDVGGKSMIEYTLSALQATVENARFFFLVRQEDIAKFSIDSILRLRAGEDSVVIPIAASTQGALCSCLLAVDQLDLDAPLLISNGDQVVEADLSQLFDKVREEGAAAGVVTFPSVHPRWSYVRTGSDGKVSQAAEKSVISENAIAGLYYFGTARTFIEAAKDTIRANDRVGGQFFIAPSLNQVILKGETVTAVSIPETRYHSFYTPSKFHDYVEGLERRAQSYRMMNTVVVVPAAGEGSRFAKAGWKRPKPFIDVGGKSMIEHVLDNARPKGSKLVTLLRSEHVAASPDVVARIETMADIVKVEKLTEGTLCTIMLARRYFNDDDAVLVANSDQVIDFSVDDFIEDCRNRNLDGSILVFRDRELNPKWSFARINSRGLVEEVAEKKPISDLATVGVYFFRRAGDLFKATIDMIANNDRVNNEFYTCPVYNYMIREGARIGVYEVPADAMHGLGIPEDLRTYLDDQGLAKSADEPDA</sequence>
<dbReference type="CDD" id="cd04183">
    <property type="entry name" value="GT2_BcE_like"/>
    <property type="match status" value="2"/>
</dbReference>
<keyword evidence="1 4" id="KW-0808">Transferase</keyword>
<proteinExistence type="predicted"/>
<dbReference type="Pfam" id="PF00483">
    <property type="entry name" value="NTP_transferase"/>
    <property type="match status" value="2"/>
</dbReference>
<dbReference type="Proteomes" id="UP000440304">
    <property type="component" value="Unassembled WGS sequence"/>
</dbReference>